<evidence type="ECO:0000256" key="1">
    <source>
        <dbReference type="SAM" id="MobiDB-lite"/>
    </source>
</evidence>
<dbReference type="AlphaFoldDB" id="A0A550CJ39"/>
<dbReference type="OrthoDB" id="2683906at2759"/>
<gene>
    <name evidence="3" type="ORF">BD626DRAFT_490003</name>
</gene>
<evidence type="ECO:0000256" key="2">
    <source>
        <dbReference type="SAM" id="Phobius"/>
    </source>
</evidence>
<keyword evidence="2" id="KW-0812">Transmembrane</keyword>
<evidence type="ECO:0000313" key="3">
    <source>
        <dbReference type="EMBL" id="TRM64825.1"/>
    </source>
</evidence>
<feature type="region of interest" description="Disordered" evidence="1">
    <location>
        <begin position="249"/>
        <end position="273"/>
    </location>
</feature>
<reference evidence="3 4" key="1">
    <citation type="journal article" date="2019" name="New Phytol.">
        <title>Comparative genomics reveals unique wood-decay strategies and fruiting body development in the Schizophyllaceae.</title>
        <authorList>
            <person name="Almasi E."/>
            <person name="Sahu N."/>
            <person name="Krizsan K."/>
            <person name="Balint B."/>
            <person name="Kovacs G.M."/>
            <person name="Kiss B."/>
            <person name="Cseklye J."/>
            <person name="Drula E."/>
            <person name="Henrissat B."/>
            <person name="Nagy I."/>
            <person name="Chovatia M."/>
            <person name="Adam C."/>
            <person name="LaButti K."/>
            <person name="Lipzen A."/>
            <person name="Riley R."/>
            <person name="Grigoriev I.V."/>
            <person name="Nagy L.G."/>
        </authorList>
    </citation>
    <scope>NUCLEOTIDE SEQUENCE [LARGE SCALE GENOMIC DNA]</scope>
    <source>
        <strain evidence="3 4">NL-1724</strain>
    </source>
</reference>
<feature type="compositionally biased region" description="Low complexity" evidence="1">
    <location>
        <begin position="184"/>
        <end position="193"/>
    </location>
</feature>
<proteinExistence type="predicted"/>
<dbReference type="EMBL" id="VDMD01000006">
    <property type="protein sequence ID" value="TRM64825.1"/>
    <property type="molecule type" value="Genomic_DNA"/>
</dbReference>
<sequence>MSSTDSGGDSTTSPAASSSVSSLSFSSSYTPTSSSSAADADDTGIDSTGPSLASSASLYLYTFLATLILLLGVSAAIVVRSLILRRRHRALVEEAIRNGTWIPPATRPRVDLSKKPKLHEAYLDSHGAHQSHTRRAEDWLSWDGILPFSATYANPPSHAPPAPVGVPTEAPLSPPRRRWWSWSRAPSAEPSSAGQTELTERTPPAPTAPTQVRVGVIIAMPTPHTQKPETSVDEEPLPPLEMGISDVVMRGGPLETEEANGSKPGRDSGSSEH</sequence>
<keyword evidence="2" id="KW-0472">Membrane</keyword>
<evidence type="ECO:0000313" key="4">
    <source>
        <dbReference type="Proteomes" id="UP000320762"/>
    </source>
</evidence>
<protein>
    <submittedName>
        <fullName evidence="3">Uncharacterized protein</fullName>
    </submittedName>
</protein>
<keyword evidence="2" id="KW-1133">Transmembrane helix</keyword>
<feature type="transmembrane region" description="Helical" evidence="2">
    <location>
        <begin position="58"/>
        <end position="79"/>
    </location>
</feature>
<feature type="compositionally biased region" description="Basic and acidic residues" evidence="1">
    <location>
        <begin position="264"/>
        <end position="273"/>
    </location>
</feature>
<dbReference type="Proteomes" id="UP000320762">
    <property type="component" value="Unassembled WGS sequence"/>
</dbReference>
<feature type="compositionally biased region" description="Low complexity" evidence="1">
    <location>
        <begin position="1"/>
        <end position="38"/>
    </location>
</feature>
<accession>A0A550CJ39</accession>
<name>A0A550CJ39_9AGAR</name>
<organism evidence="3 4">
    <name type="scientific">Schizophyllum amplum</name>
    <dbReference type="NCBI Taxonomy" id="97359"/>
    <lineage>
        <taxon>Eukaryota</taxon>
        <taxon>Fungi</taxon>
        <taxon>Dikarya</taxon>
        <taxon>Basidiomycota</taxon>
        <taxon>Agaricomycotina</taxon>
        <taxon>Agaricomycetes</taxon>
        <taxon>Agaricomycetidae</taxon>
        <taxon>Agaricales</taxon>
        <taxon>Schizophyllaceae</taxon>
        <taxon>Schizophyllum</taxon>
    </lineage>
</organism>
<feature type="region of interest" description="Disordered" evidence="1">
    <location>
        <begin position="1"/>
        <end position="46"/>
    </location>
</feature>
<feature type="region of interest" description="Disordered" evidence="1">
    <location>
        <begin position="184"/>
        <end position="211"/>
    </location>
</feature>
<keyword evidence="4" id="KW-1185">Reference proteome</keyword>
<comment type="caution">
    <text evidence="3">The sequence shown here is derived from an EMBL/GenBank/DDBJ whole genome shotgun (WGS) entry which is preliminary data.</text>
</comment>